<dbReference type="InterPro" id="IPR017871">
    <property type="entry name" value="ABC_transporter-like_CS"/>
</dbReference>
<sequence length="302" mass="33234">MEKSVILKGLTKRIGNREIVKNVNLDIYRGEVFGLLGPNGAGKTTIIRMMTGLVKPSDGEVTISGYPVGSEFEKAIARTGAVVENPEMYGFMSGLDNLVHYARMHKGISNEQINEIVKVVELEERIKDKVKTYSLGMRQRLGLAQSLLHSPEVLILDEPTNGLDPAGIREMREYLKRLAKEENICVIVSSHLLSEMEKMCDRVAVIHKGECIRIEALSELAAGKKESWFISIEGNPETAAAILKGWAVQTDKNGIVVKTNRKNIPDCLKLLIAGDVPVFEVRPETSGTLEEEFLSITGGSTA</sequence>
<dbReference type="SMART" id="SM00382">
    <property type="entry name" value="AAA"/>
    <property type="match status" value="1"/>
</dbReference>
<evidence type="ECO:0000313" key="6">
    <source>
        <dbReference type="EMBL" id="PYZ98159.1"/>
    </source>
</evidence>
<dbReference type="EMBL" id="PDOF01000001">
    <property type="protein sequence ID" value="PYZ98159.1"/>
    <property type="molecule type" value="Genomic_DNA"/>
</dbReference>
<dbReference type="Proteomes" id="UP000248066">
    <property type="component" value="Unassembled WGS sequence"/>
</dbReference>
<gene>
    <name evidence="6" type="ORF">CR205_06065</name>
</gene>
<proteinExistence type="inferred from homology"/>
<dbReference type="GO" id="GO:0016887">
    <property type="term" value="F:ATP hydrolysis activity"/>
    <property type="evidence" value="ECO:0007669"/>
    <property type="project" value="InterPro"/>
</dbReference>
<keyword evidence="4 6" id="KW-0067">ATP-binding</keyword>
<evidence type="ECO:0000256" key="2">
    <source>
        <dbReference type="ARBA" id="ARBA00022448"/>
    </source>
</evidence>
<dbReference type="PROSITE" id="PS50893">
    <property type="entry name" value="ABC_TRANSPORTER_2"/>
    <property type="match status" value="1"/>
</dbReference>
<dbReference type="OrthoDB" id="9804819at2"/>
<reference evidence="6 7" key="1">
    <citation type="submission" date="2017-10" db="EMBL/GenBank/DDBJ databases">
        <title>Bacillus sp. nov., a halophilic bacterium isolated from a Yangshapao Lake.</title>
        <authorList>
            <person name="Wang H."/>
        </authorList>
    </citation>
    <scope>NUCLEOTIDE SEQUENCE [LARGE SCALE GENOMIC DNA]</scope>
    <source>
        <strain evidence="6 7">YSP-3</strain>
    </source>
</reference>
<evidence type="ECO:0000256" key="4">
    <source>
        <dbReference type="ARBA" id="ARBA00022840"/>
    </source>
</evidence>
<evidence type="ECO:0000256" key="1">
    <source>
        <dbReference type="ARBA" id="ARBA00005417"/>
    </source>
</evidence>
<dbReference type="PANTHER" id="PTHR43335:SF4">
    <property type="entry name" value="ABC TRANSPORTER, ATP-BINDING PROTEIN"/>
    <property type="match status" value="1"/>
</dbReference>
<dbReference type="GO" id="GO:0005524">
    <property type="term" value="F:ATP binding"/>
    <property type="evidence" value="ECO:0007669"/>
    <property type="project" value="UniProtKB-KW"/>
</dbReference>
<dbReference type="RefSeq" id="WP_110517950.1">
    <property type="nucleotide sequence ID" value="NZ_PDOF01000001.1"/>
</dbReference>
<dbReference type="AlphaFoldDB" id="A0A2W0HMQ0"/>
<comment type="similarity">
    <text evidence="1">Belongs to the ABC transporter superfamily.</text>
</comment>
<keyword evidence="2" id="KW-0813">Transport</keyword>
<dbReference type="InterPro" id="IPR003439">
    <property type="entry name" value="ABC_transporter-like_ATP-bd"/>
</dbReference>
<evidence type="ECO:0000256" key="3">
    <source>
        <dbReference type="ARBA" id="ARBA00022741"/>
    </source>
</evidence>
<feature type="domain" description="ABC transporter" evidence="5">
    <location>
        <begin position="5"/>
        <end position="233"/>
    </location>
</feature>
<dbReference type="PANTHER" id="PTHR43335">
    <property type="entry name" value="ABC TRANSPORTER, ATP-BINDING PROTEIN"/>
    <property type="match status" value="1"/>
</dbReference>
<keyword evidence="7" id="KW-1185">Reference proteome</keyword>
<dbReference type="InterPro" id="IPR003593">
    <property type="entry name" value="AAA+_ATPase"/>
</dbReference>
<dbReference type="Gene3D" id="3.40.50.300">
    <property type="entry name" value="P-loop containing nucleotide triphosphate hydrolases"/>
    <property type="match status" value="1"/>
</dbReference>
<dbReference type="SUPFAM" id="SSF52540">
    <property type="entry name" value="P-loop containing nucleoside triphosphate hydrolases"/>
    <property type="match status" value="1"/>
</dbReference>
<evidence type="ECO:0000259" key="5">
    <source>
        <dbReference type="PROSITE" id="PS50893"/>
    </source>
</evidence>
<protein>
    <submittedName>
        <fullName evidence="6">Bacitracin ABC transporter ATP-binding protein</fullName>
    </submittedName>
</protein>
<accession>A0A2W0HMQ0</accession>
<keyword evidence="3" id="KW-0547">Nucleotide-binding</keyword>
<dbReference type="Pfam" id="PF00005">
    <property type="entry name" value="ABC_tran"/>
    <property type="match status" value="1"/>
</dbReference>
<comment type="caution">
    <text evidence="6">The sequence shown here is derived from an EMBL/GenBank/DDBJ whole genome shotgun (WGS) entry which is preliminary data.</text>
</comment>
<evidence type="ECO:0000313" key="7">
    <source>
        <dbReference type="Proteomes" id="UP000248066"/>
    </source>
</evidence>
<dbReference type="PROSITE" id="PS00211">
    <property type="entry name" value="ABC_TRANSPORTER_1"/>
    <property type="match status" value="1"/>
</dbReference>
<organism evidence="6 7">
    <name type="scientific">Alteribacter lacisalsi</name>
    <dbReference type="NCBI Taxonomy" id="2045244"/>
    <lineage>
        <taxon>Bacteria</taxon>
        <taxon>Bacillati</taxon>
        <taxon>Bacillota</taxon>
        <taxon>Bacilli</taxon>
        <taxon>Bacillales</taxon>
        <taxon>Bacillaceae</taxon>
        <taxon>Alteribacter</taxon>
    </lineage>
</organism>
<name>A0A2W0HMQ0_9BACI</name>
<dbReference type="InterPro" id="IPR027417">
    <property type="entry name" value="P-loop_NTPase"/>
</dbReference>